<dbReference type="SUPFAM" id="SSF52833">
    <property type="entry name" value="Thioredoxin-like"/>
    <property type="match status" value="1"/>
</dbReference>
<evidence type="ECO:0000256" key="5">
    <source>
        <dbReference type="SAM" id="SignalP"/>
    </source>
</evidence>
<dbReference type="EMBL" id="NPEX01000268">
    <property type="protein sequence ID" value="RAI39775.1"/>
    <property type="molecule type" value="Genomic_DNA"/>
</dbReference>
<protein>
    <submittedName>
        <fullName evidence="7">Disulfide bond formation protein DsbA</fullName>
    </submittedName>
</protein>
<evidence type="ECO:0000259" key="6">
    <source>
        <dbReference type="PROSITE" id="PS51352"/>
    </source>
</evidence>
<dbReference type="GO" id="GO:0016491">
    <property type="term" value="F:oxidoreductase activity"/>
    <property type="evidence" value="ECO:0007669"/>
    <property type="project" value="UniProtKB-KW"/>
</dbReference>
<evidence type="ECO:0000256" key="2">
    <source>
        <dbReference type="ARBA" id="ARBA00023002"/>
    </source>
</evidence>
<proteinExistence type="predicted"/>
<dbReference type="InterPro" id="IPR001853">
    <property type="entry name" value="DSBA-like_thioredoxin_dom"/>
</dbReference>
<keyword evidence="1 5" id="KW-0732">Signal</keyword>
<dbReference type="Gene3D" id="3.40.30.10">
    <property type="entry name" value="Glutaredoxin"/>
    <property type="match status" value="1"/>
</dbReference>
<name>A0A327KQZ1_9BRAD</name>
<dbReference type="PROSITE" id="PS51352">
    <property type="entry name" value="THIOREDOXIN_2"/>
    <property type="match status" value="1"/>
</dbReference>
<comment type="caution">
    <text evidence="7">The sequence shown here is derived from an EMBL/GenBank/DDBJ whole genome shotgun (WGS) entry which is preliminary data.</text>
</comment>
<dbReference type="InterPro" id="IPR036249">
    <property type="entry name" value="Thioredoxin-like_sf"/>
</dbReference>
<dbReference type="Pfam" id="PF01323">
    <property type="entry name" value="DSBA"/>
    <property type="match status" value="1"/>
</dbReference>
<dbReference type="CDD" id="cd03023">
    <property type="entry name" value="DsbA_Com1_like"/>
    <property type="match status" value="1"/>
</dbReference>
<feature type="domain" description="Thioredoxin" evidence="6">
    <location>
        <begin position="67"/>
        <end position="251"/>
    </location>
</feature>
<dbReference type="InterPro" id="IPR013766">
    <property type="entry name" value="Thioredoxin_domain"/>
</dbReference>
<organism evidence="7 8">
    <name type="scientific">Rhodoplanes roseus</name>
    <dbReference type="NCBI Taxonomy" id="29409"/>
    <lineage>
        <taxon>Bacteria</taxon>
        <taxon>Pseudomonadati</taxon>
        <taxon>Pseudomonadota</taxon>
        <taxon>Alphaproteobacteria</taxon>
        <taxon>Hyphomicrobiales</taxon>
        <taxon>Nitrobacteraceae</taxon>
        <taxon>Rhodoplanes</taxon>
    </lineage>
</organism>
<dbReference type="PANTHER" id="PTHR13887">
    <property type="entry name" value="GLUTATHIONE S-TRANSFERASE KAPPA"/>
    <property type="match status" value="1"/>
</dbReference>
<dbReference type="PANTHER" id="PTHR13887:SF14">
    <property type="entry name" value="DISULFIDE BOND FORMATION PROTEIN D"/>
    <property type="match status" value="1"/>
</dbReference>
<dbReference type="Proteomes" id="UP000249130">
    <property type="component" value="Unassembled WGS sequence"/>
</dbReference>
<evidence type="ECO:0000313" key="7">
    <source>
        <dbReference type="EMBL" id="RAI39775.1"/>
    </source>
</evidence>
<evidence type="ECO:0000256" key="4">
    <source>
        <dbReference type="ARBA" id="ARBA00023284"/>
    </source>
</evidence>
<evidence type="ECO:0000313" key="8">
    <source>
        <dbReference type="Proteomes" id="UP000249130"/>
    </source>
</evidence>
<keyword evidence="8" id="KW-1185">Reference proteome</keyword>
<dbReference type="Pfam" id="PF18312">
    <property type="entry name" value="ScsC_N"/>
    <property type="match status" value="1"/>
</dbReference>
<dbReference type="RefSeq" id="WP_111421754.1">
    <property type="nucleotide sequence ID" value="NZ_NPEX01000268.1"/>
</dbReference>
<dbReference type="OrthoDB" id="9780147at2"/>
<keyword evidence="2" id="KW-0560">Oxidoreductase</keyword>
<keyword evidence="4" id="KW-0676">Redox-active center</keyword>
<dbReference type="AlphaFoldDB" id="A0A327KQZ1"/>
<sequence>MPFRRSLRVLATAALLSAGLALPAGAQSFSAPQRSEIESIVRDYLLKHPELLQDVMAELEKKQAVAEAEKAKAAVQTHAAALFNSPRQVVIGNPQGDVTLVEFFDYNCGYCKRALSDLQELMQADPKLRVVLKEFPVLGEGSVEAARVAAAARMQDKTGKKYFDFHQRMLSARGQADKAKALAVAKEAGFDVARLERDMSSDEVRTSLQESLRLAEALGLNGTPSYVVGSDVVIGAVGRDTLKQKINTARCGQATC</sequence>
<gene>
    <name evidence="7" type="ORF">CH341_25175</name>
</gene>
<keyword evidence="3" id="KW-1015">Disulfide bond</keyword>
<evidence type="ECO:0000256" key="3">
    <source>
        <dbReference type="ARBA" id="ARBA00023157"/>
    </source>
</evidence>
<feature type="chain" id="PRO_5016426370" evidence="5">
    <location>
        <begin position="27"/>
        <end position="256"/>
    </location>
</feature>
<reference evidence="7 8" key="1">
    <citation type="submission" date="2017-07" db="EMBL/GenBank/DDBJ databases">
        <title>Draft Genome Sequences of Select Purple Nonsulfur Bacteria.</title>
        <authorList>
            <person name="Lasarre B."/>
            <person name="Mckinlay J.B."/>
        </authorList>
    </citation>
    <scope>NUCLEOTIDE SEQUENCE [LARGE SCALE GENOMIC DNA]</scope>
    <source>
        <strain evidence="7 8">DSM 5909</strain>
    </source>
</reference>
<evidence type="ECO:0000256" key="1">
    <source>
        <dbReference type="ARBA" id="ARBA00022729"/>
    </source>
</evidence>
<feature type="signal peptide" evidence="5">
    <location>
        <begin position="1"/>
        <end position="26"/>
    </location>
</feature>
<accession>A0A327KQZ1</accession>
<dbReference type="InterPro" id="IPR041205">
    <property type="entry name" value="ScsC_N"/>
</dbReference>